<sequence length="202" mass="22229">MRVITGGTFDPLHMGHVAMLQQAQGLNETFGTSPLQVIVPERTRRLVPLLPGKVRAELVTALFHSWGVPVEPHVVDMSQGKADEELHRATGWDRQSPDVLHISGIKAVDLPGYCEVATRHSWNRHPTNRKRVYVVGDPQYANVSATDIRATLSRSASSEAAYLSTLEHLETSRTLPSSTAQILARPDVRQHFTQGDAQGIAD</sequence>
<feature type="domain" description="Cytidyltransferase-like" evidence="1">
    <location>
        <begin position="4"/>
        <end position="150"/>
    </location>
</feature>
<organism evidence="2 3">
    <name type="scientific">Parenemella sanctibonifatiensis</name>
    <dbReference type="NCBI Taxonomy" id="2016505"/>
    <lineage>
        <taxon>Bacteria</taxon>
        <taxon>Bacillati</taxon>
        <taxon>Actinomycetota</taxon>
        <taxon>Actinomycetes</taxon>
        <taxon>Propionibacteriales</taxon>
        <taxon>Propionibacteriaceae</taxon>
        <taxon>Parenemella</taxon>
    </lineage>
</organism>
<comment type="caution">
    <text evidence="2">The sequence shown here is derived from an EMBL/GenBank/DDBJ whole genome shotgun (WGS) entry which is preliminary data.</text>
</comment>
<dbReference type="RefSeq" id="WP_094456116.1">
    <property type="nucleotide sequence ID" value="NZ_NMVJ01000012.1"/>
</dbReference>
<dbReference type="SUPFAM" id="SSF52374">
    <property type="entry name" value="Nucleotidylyl transferase"/>
    <property type="match status" value="1"/>
</dbReference>
<dbReference type="OrthoDB" id="9815825at2"/>
<evidence type="ECO:0000313" key="3">
    <source>
        <dbReference type="Proteomes" id="UP000216300"/>
    </source>
</evidence>
<dbReference type="InterPro" id="IPR004821">
    <property type="entry name" value="Cyt_trans-like"/>
</dbReference>
<dbReference type="Gene3D" id="3.40.50.620">
    <property type="entry name" value="HUPs"/>
    <property type="match status" value="1"/>
</dbReference>
<accession>A0A255EAV4</accession>
<dbReference type="GO" id="GO:0003824">
    <property type="term" value="F:catalytic activity"/>
    <property type="evidence" value="ECO:0007669"/>
    <property type="project" value="InterPro"/>
</dbReference>
<dbReference type="Pfam" id="PF01467">
    <property type="entry name" value="CTP_transf_like"/>
    <property type="match status" value="1"/>
</dbReference>
<dbReference type="AlphaFoldDB" id="A0A255EAV4"/>
<proteinExistence type="predicted"/>
<keyword evidence="3" id="KW-1185">Reference proteome</keyword>
<gene>
    <name evidence="2" type="ORF">CGZ91_13845</name>
</gene>
<dbReference type="Proteomes" id="UP000216300">
    <property type="component" value="Unassembled WGS sequence"/>
</dbReference>
<evidence type="ECO:0000259" key="1">
    <source>
        <dbReference type="Pfam" id="PF01467"/>
    </source>
</evidence>
<dbReference type="NCBIfam" id="TIGR00125">
    <property type="entry name" value="cyt_tran_rel"/>
    <property type="match status" value="1"/>
</dbReference>
<dbReference type="EMBL" id="NMVJ01000012">
    <property type="protein sequence ID" value="OYN88380.1"/>
    <property type="molecule type" value="Genomic_DNA"/>
</dbReference>
<dbReference type="InterPro" id="IPR014729">
    <property type="entry name" value="Rossmann-like_a/b/a_fold"/>
</dbReference>
<reference evidence="2 3" key="1">
    <citation type="submission" date="2017-07" db="EMBL/GenBank/DDBJ databases">
        <title>Draft whole genome sequences of clinical Proprionibacteriaceae strains.</title>
        <authorList>
            <person name="Bernier A.-M."/>
            <person name="Bernard K."/>
            <person name="Domingo M.-C."/>
        </authorList>
    </citation>
    <scope>NUCLEOTIDE SEQUENCE [LARGE SCALE GENOMIC DNA]</scope>
    <source>
        <strain evidence="2 3">NML 150081</strain>
    </source>
</reference>
<name>A0A255EAV4_9ACTN</name>
<protein>
    <recommendedName>
        <fullName evidence="1">Cytidyltransferase-like domain-containing protein</fullName>
    </recommendedName>
</protein>
<evidence type="ECO:0000313" key="2">
    <source>
        <dbReference type="EMBL" id="OYN88380.1"/>
    </source>
</evidence>